<keyword evidence="3" id="KW-1185">Reference proteome</keyword>
<protein>
    <submittedName>
        <fullName evidence="2">Teashirt homolog 3-like isoform X1</fullName>
    </submittedName>
</protein>
<name>A0AAD3RPA1_LATJO</name>
<feature type="region of interest" description="Disordered" evidence="1">
    <location>
        <begin position="1"/>
        <end position="69"/>
    </location>
</feature>
<comment type="caution">
    <text evidence="2">The sequence shown here is derived from an EMBL/GenBank/DDBJ whole genome shotgun (WGS) entry which is preliminary data.</text>
</comment>
<dbReference type="EMBL" id="BRZM01002849">
    <property type="protein sequence ID" value="GLD75300.1"/>
    <property type="molecule type" value="Genomic_DNA"/>
</dbReference>
<evidence type="ECO:0000313" key="2">
    <source>
        <dbReference type="EMBL" id="GLD75300.1"/>
    </source>
</evidence>
<sequence length="69" mass="7429">MSLWSKAGPAKEQACDRNQLGHDFGTRDGQWSHISPRPVTRLSDFETPPEEAGGILVTAPLNGGTKTLP</sequence>
<reference evidence="2" key="1">
    <citation type="submission" date="2022-08" db="EMBL/GenBank/DDBJ databases">
        <title>Genome sequencing of akame (Lates japonicus).</title>
        <authorList>
            <person name="Hashiguchi Y."/>
            <person name="Takahashi H."/>
        </authorList>
    </citation>
    <scope>NUCLEOTIDE SEQUENCE</scope>
    <source>
        <strain evidence="2">Kochi</strain>
    </source>
</reference>
<dbReference type="Proteomes" id="UP001279410">
    <property type="component" value="Unassembled WGS sequence"/>
</dbReference>
<evidence type="ECO:0000313" key="3">
    <source>
        <dbReference type="Proteomes" id="UP001279410"/>
    </source>
</evidence>
<accession>A0AAD3RPA1</accession>
<gene>
    <name evidence="2" type="ORF">AKAME5_002663400</name>
</gene>
<organism evidence="2 3">
    <name type="scientific">Lates japonicus</name>
    <name type="common">Japanese lates</name>
    <dbReference type="NCBI Taxonomy" id="270547"/>
    <lineage>
        <taxon>Eukaryota</taxon>
        <taxon>Metazoa</taxon>
        <taxon>Chordata</taxon>
        <taxon>Craniata</taxon>
        <taxon>Vertebrata</taxon>
        <taxon>Euteleostomi</taxon>
        <taxon>Actinopterygii</taxon>
        <taxon>Neopterygii</taxon>
        <taxon>Teleostei</taxon>
        <taxon>Neoteleostei</taxon>
        <taxon>Acanthomorphata</taxon>
        <taxon>Carangaria</taxon>
        <taxon>Carangaria incertae sedis</taxon>
        <taxon>Centropomidae</taxon>
        <taxon>Lates</taxon>
    </lineage>
</organism>
<evidence type="ECO:0000256" key="1">
    <source>
        <dbReference type="SAM" id="MobiDB-lite"/>
    </source>
</evidence>
<proteinExistence type="predicted"/>
<dbReference type="AlphaFoldDB" id="A0AAD3RPA1"/>